<proteinExistence type="predicted"/>
<keyword evidence="2" id="KW-1185">Reference proteome</keyword>
<name>A0A1I2E216_9BACL</name>
<gene>
    <name evidence="1" type="ORF">SAMN04487969_108135</name>
</gene>
<dbReference type="Gene3D" id="3.30.370.10">
    <property type="entry name" value="Barstar-like"/>
    <property type="match status" value="1"/>
</dbReference>
<dbReference type="EMBL" id="FONN01000008">
    <property type="protein sequence ID" value="SFE86914.1"/>
    <property type="molecule type" value="Genomic_DNA"/>
</dbReference>
<evidence type="ECO:0000313" key="1">
    <source>
        <dbReference type="EMBL" id="SFE86914.1"/>
    </source>
</evidence>
<dbReference type="Proteomes" id="UP000183410">
    <property type="component" value="Unassembled WGS sequence"/>
</dbReference>
<protein>
    <submittedName>
        <fullName evidence="1">Barstar (Barnase inhibitor)</fullName>
    </submittedName>
</protein>
<accession>A0A1I2E216</accession>
<dbReference type="SUPFAM" id="SSF52038">
    <property type="entry name" value="Barstar-related"/>
    <property type="match status" value="1"/>
</dbReference>
<organism evidence="1 2">
    <name type="scientific">Paenibacillus algorifonticola</name>
    <dbReference type="NCBI Taxonomy" id="684063"/>
    <lineage>
        <taxon>Bacteria</taxon>
        <taxon>Bacillati</taxon>
        <taxon>Bacillota</taxon>
        <taxon>Bacilli</taxon>
        <taxon>Bacillales</taxon>
        <taxon>Paenibacillaceae</taxon>
        <taxon>Paenibacillus</taxon>
    </lineage>
</organism>
<evidence type="ECO:0000313" key="2">
    <source>
        <dbReference type="Proteomes" id="UP000183410"/>
    </source>
</evidence>
<dbReference type="InterPro" id="IPR035905">
    <property type="entry name" value="Barstar-like_sf"/>
</dbReference>
<reference evidence="2" key="1">
    <citation type="submission" date="2016-10" db="EMBL/GenBank/DDBJ databases">
        <authorList>
            <person name="Varghese N."/>
            <person name="Submissions S."/>
        </authorList>
    </citation>
    <scope>NUCLEOTIDE SEQUENCE [LARGE SCALE GENOMIC DNA]</scope>
    <source>
        <strain evidence="2">CGMCC 1.10223</strain>
    </source>
</reference>
<dbReference type="AlphaFoldDB" id="A0A1I2E216"/>
<sequence>MLKGNEQINLPDLVLAEARLPNDRVVTMGEISRKFSLVDEESNIVIGYCKDILGMSGEYSIEIKREQYHRIILVNFQMTEAFREYVKKKRPFIKYILLNFLNKKGDVMGTYYFYLQKPLFFCDEKFNVQSITAEVVVLLPVTIPRESLEIWDLWRESDPMVKNMWMDLSKDQQQRWLEIVRQHEKTAPADQANGEYFLDMGIVEDDITFYCALGEAINGPGGYYGFTLTSLEDCFCGGFGAVAPFTLYISHLNKSAYECHSDNENSMSMEAPFLSSPLYDLLISNNVKVVFC</sequence>